<gene>
    <name evidence="3" type="ORF">HDF22_006022</name>
    <name evidence="2" type="ORF">HDF23_002951</name>
</gene>
<evidence type="ECO:0000313" key="3">
    <source>
        <dbReference type="EMBL" id="MBB6131868.1"/>
    </source>
</evidence>
<sequence length="161" mass="18179">MSTSENLSHELQNVLSGNPWYGSPVYTILKSISFETAYEKPPGSIHNVAEIVLHMIAWTEEVMDRMNGLPSGVPTSGDWPETGAPDEQKWQNYVEDLKLVNVNLIGIIQNFPPDQWNEPTNDERNREQGAGVTYEELINGLIQHHIYHSGQIALLKRIITN</sequence>
<dbReference type="AlphaFoldDB" id="A0A1N6ZFW9"/>
<dbReference type="Pfam" id="PF12867">
    <property type="entry name" value="DinB_2"/>
    <property type="match status" value="1"/>
</dbReference>
<dbReference type="InterPro" id="IPR034660">
    <property type="entry name" value="DinB/YfiT-like"/>
</dbReference>
<dbReference type="SUPFAM" id="SSF109854">
    <property type="entry name" value="DinB/YfiT-like putative metalloenzymes"/>
    <property type="match status" value="1"/>
</dbReference>
<keyword evidence="4" id="KW-1185">Reference proteome</keyword>
<dbReference type="EMBL" id="JACHCA010000038">
    <property type="protein sequence ID" value="MBB6131868.1"/>
    <property type="molecule type" value="Genomic_DNA"/>
</dbReference>
<accession>A0A1N6ZFW9</accession>
<dbReference type="EMBL" id="JACHCB010000007">
    <property type="protein sequence ID" value="MBB6110195.1"/>
    <property type="molecule type" value="Genomic_DNA"/>
</dbReference>
<evidence type="ECO:0000259" key="1">
    <source>
        <dbReference type="Pfam" id="PF12867"/>
    </source>
</evidence>
<dbReference type="STRING" id="354630.SAMN05421821_1064"/>
<comment type="caution">
    <text evidence="3">The sequence shown here is derived from an EMBL/GenBank/DDBJ whole genome shotgun (WGS) entry which is preliminary data.</text>
</comment>
<organism evidence="3 5">
    <name type="scientific">Mucilaginibacter lappiensis</name>
    <dbReference type="NCBI Taxonomy" id="354630"/>
    <lineage>
        <taxon>Bacteria</taxon>
        <taxon>Pseudomonadati</taxon>
        <taxon>Bacteroidota</taxon>
        <taxon>Sphingobacteriia</taxon>
        <taxon>Sphingobacteriales</taxon>
        <taxon>Sphingobacteriaceae</taxon>
        <taxon>Mucilaginibacter</taxon>
    </lineage>
</organism>
<protein>
    <submittedName>
        <fullName evidence="2 3">Damage-inducible protein DinB</fullName>
    </submittedName>
</protein>
<dbReference type="RefSeq" id="WP_076373738.1">
    <property type="nucleotide sequence ID" value="NZ_FTMG01000006.1"/>
</dbReference>
<dbReference type="Proteomes" id="UP000548326">
    <property type="component" value="Unassembled WGS sequence"/>
</dbReference>
<feature type="domain" description="DinB-like" evidence="1">
    <location>
        <begin position="28"/>
        <end position="152"/>
    </location>
</feature>
<evidence type="ECO:0000313" key="5">
    <source>
        <dbReference type="Proteomes" id="UP000548326"/>
    </source>
</evidence>
<reference evidence="4 5" key="1">
    <citation type="submission" date="2020-08" db="EMBL/GenBank/DDBJ databases">
        <title>Genomic Encyclopedia of Type Strains, Phase IV (KMG-V): Genome sequencing to study the core and pangenomes of soil and plant-associated prokaryotes.</title>
        <authorList>
            <person name="Whitman W."/>
        </authorList>
    </citation>
    <scope>NUCLEOTIDE SEQUENCE [LARGE SCALE GENOMIC DNA]</scope>
    <source>
        <strain evidence="2 4">ANJLi2</strain>
        <strain evidence="3 5">MP601</strain>
    </source>
</reference>
<evidence type="ECO:0000313" key="4">
    <source>
        <dbReference type="Proteomes" id="UP000541583"/>
    </source>
</evidence>
<proteinExistence type="predicted"/>
<dbReference type="Gene3D" id="1.20.120.450">
    <property type="entry name" value="dinb family like domain"/>
    <property type="match status" value="1"/>
</dbReference>
<dbReference type="Proteomes" id="UP000541583">
    <property type="component" value="Unassembled WGS sequence"/>
</dbReference>
<name>A0A1N6ZFW9_9SPHI</name>
<dbReference type="OrthoDB" id="9814103at2"/>
<dbReference type="InterPro" id="IPR024775">
    <property type="entry name" value="DinB-like"/>
</dbReference>
<evidence type="ECO:0000313" key="2">
    <source>
        <dbReference type="EMBL" id="MBB6110195.1"/>
    </source>
</evidence>